<organism evidence="5 6">
    <name type="scientific">Kaistia defluvii</name>
    <dbReference type="NCBI Taxonomy" id="410841"/>
    <lineage>
        <taxon>Bacteria</taxon>
        <taxon>Pseudomonadati</taxon>
        <taxon>Pseudomonadota</taxon>
        <taxon>Alphaproteobacteria</taxon>
        <taxon>Hyphomicrobiales</taxon>
        <taxon>Kaistiaceae</taxon>
        <taxon>Kaistia</taxon>
    </lineage>
</organism>
<evidence type="ECO:0000256" key="1">
    <source>
        <dbReference type="ARBA" id="ARBA00022722"/>
    </source>
</evidence>
<proteinExistence type="predicted"/>
<evidence type="ECO:0000259" key="4">
    <source>
        <dbReference type="SMART" id="SM00479"/>
    </source>
</evidence>
<reference evidence="5 6" key="1">
    <citation type="submission" date="2024-06" db="EMBL/GenBank/DDBJ databases">
        <title>Sorghum-associated microbial communities from plants grown in Nebraska, USA.</title>
        <authorList>
            <person name="Schachtman D."/>
        </authorList>
    </citation>
    <scope>NUCLEOTIDE SEQUENCE [LARGE SCALE GENOMIC DNA]</scope>
    <source>
        <strain evidence="5 6">3207</strain>
    </source>
</reference>
<name>A0ABV2R1W1_9HYPH</name>
<gene>
    <name evidence="5" type="ORF">ABIE08_002573</name>
</gene>
<dbReference type="Gene3D" id="3.30.420.10">
    <property type="entry name" value="Ribonuclease H-like superfamily/Ribonuclease H"/>
    <property type="match status" value="1"/>
</dbReference>
<sequence length="332" mass="35843">MPSIEESLFAAVALSSARVAPFPQGPFRFFALDVETANNHRGSICQIGVACVRPDNSIETWVTLVNPQTRIWLWSGLHGITAERVEGAPTFADVLPVLEVALRGHTVYQHSGFDRSAVAAACADIDLVAPAWLWHNSVQVARAAWPELKGNGGHGLASLKAHLGLRFNHHDAGEDARAAAEVVLHAEGVRAKASSTASRGDLGRSPSTPSRLSISAQLEAIESQQRHIGVSQLTEGNLKHKHIYLKDFFDRFPADAIGGSNMAEAASREIRIHWGGGVIATDLDGSKKLFRKRAWVSAFFDTSGAQAGDWVSISEIGPYSYRISCHPTDTID</sequence>
<dbReference type="InterPro" id="IPR036397">
    <property type="entry name" value="RNaseH_sf"/>
</dbReference>
<dbReference type="InterPro" id="IPR012337">
    <property type="entry name" value="RNaseH-like_sf"/>
</dbReference>
<dbReference type="RefSeq" id="WP_354551483.1">
    <property type="nucleotide sequence ID" value="NZ_JBEPSM010000001.1"/>
</dbReference>
<dbReference type="SMART" id="SM00479">
    <property type="entry name" value="EXOIII"/>
    <property type="match status" value="1"/>
</dbReference>
<keyword evidence="3" id="KW-0269">Exonuclease</keyword>
<dbReference type="PANTHER" id="PTHR30231">
    <property type="entry name" value="DNA POLYMERASE III SUBUNIT EPSILON"/>
    <property type="match status" value="1"/>
</dbReference>
<dbReference type="Pfam" id="PF00929">
    <property type="entry name" value="RNase_T"/>
    <property type="match status" value="1"/>
</dbReference>
<dbReference type="InterPro" id="IPR013520">
    <property type="entry name" value="Ribonucl_H"/>
</dbReference>
<keyword evidence="1" id="KW-0540">Nuclease</keyword>
<evidence type="ECO:0000313" key="6">
    <source>
        <dbReference type="Proteomes" id="UP001549321"/>
    </source>
</evidence>
<protein>
    <submittedName>
        <fullName evidence="5">DNA polymerase III epsilon subunit-like protein</fullName>
    </submittedName>
</protein>
<keyword evidence="2" id="KW-0378">Hydrolase</keyword>
<comment type="caution">
    <text evidence="5">The sequence shown here is derived from an EMBL/GenBank/DDBJ whole genome shotgun (WGS) entry which is preliminary data.</text>
</comment>
<evidence type="ECO:0000256" key="2">
    <source>
        <dbReference type="ARBA" id="ARBA00022801"/>
    </source>
</evidence>
<accession>A0ABV2R1W1</accession>
<evidence type="ECO:0000313" key="5">
    <source>
        <dbReference type="EMBL" id="MET4634660.1"/>
    </source>
</evidence>
<feature type="domain" description="Exonuclease" evidence="4">
    <location>
        <begin position="28"/>
        <end position="192"/>
    </location>
</feature>
<evidence type="ECO:0000256" key="3">
    <source>
        <dbReference type="ARBA" id="ARBA00022839"/>
    </source>
</evidence>
<dbReference type="PANTHER" id="PTHR30231:SF4">
    <property type="entry name" value="PROTEIN NEN2"/>
    <property type="match status" value="1"/>
</dbReference>
<dbReference type="EMBL" id="JBEPSM010000001">
    <property type="protein sequence ID" value="MET4634660.1"/>
    <property type="molecule type" value="Genomic_DNA"/>
</dbReference>
<dbReference type="Proteomes" id="UP001549321">
    <property type="component" value="Unassembled WGS sequence"/>
</dbReference>
<keyword evidence="6" id="KW-1185">Reference proteome</keyword>
<dbReference type="SUPFAM" id="SSF53098">
    <property type="entry name" value="Ribonuclease H-like"/>
    <property type="match status" value="1"/>
</dbReference>